<dbReference type="PATRIC" id="fig|242619.8.peg.1110"/>
<dbReference type="STRING" id="242619.PG_1198"/>
<dbReference type="EnsemblBacteria" id="AAQ66290">
    <property type="protein sequence ID" value="AAQ66290"/>
    <property type="gene ID" value="PG_1198"/>
</dbReference>
<organism evidence="1 2">
    <name type="scientific">Porphyromonas gingivalis (strain ATCC BAA-308 / W83)</name>
    <dbReference type="NCBI Taxonomy" id="242619"/>
    <lineage>
        <taxon>Bacteria</taxon>
        <taxon>Pseudomonadati</taxon>
        <taxon>Bacteroidota</taxon>
        <taxon>Bacteroidia</taxon>
        <taxon>Bacteroidales</taxon>
        <taxon>Porphyromonadaceae</taxon>
        <taxon>Porphyromonas</taxon>
    </lineage>
</organism>
<dbReference type="RefSeq" id="WP_005875007.1">
    <property type="nucleotide sequence ID" value="NC_002950.2"/>
</dbReference>
<keyword evidence="2" id="KW-1185">Reference proteome</keyword>
<sequence>MPVAVVIDEENGRLRWIVGFGRILTGGKPLTEYVRAECDETHTRRVKLLSMKTHTFVELYQPEAFCEEMNRAIENNKQD</sequence>
<reference evidence="1 2" key="1">
    <citation type="journal article" date="2003" name="J. Bacteriol.">
        <title>Complete genome sequence of the oral pathogenic bacterium Porphyromonas gingivalis strain W83.</title>
        <authorList>
            <person name="Nelson K."/>
            <person name="Fleishmann R."/>
            <person name="DeBoy R."/>
            <person name="Paulsen I."/>
            <person name="Fouts D."/>
            <person name="Eisen J."/>
            <person name="Daugherty S."/>
            <person name="Dodson R."/>
            <person name="Durkin A."/>
            <person name="Gwinn M."/>
            <person name="Haft D."/>
            <person name="Kolonay J."/>
            <person name="Nelson W."/>
            <person name="White O."/>
            <person name="Mason T."/>
            <person name="Tallon L."/>
            <person name="Gray J."/>
            <person name="Granger D."/>
            <person name="Tettelin H."/>
            <person name="Dong H."/>
            <person name="Galvin J."/>
            <person name="Duncan M."/>
            <person name="Dewhirst F."/>
            <person name="Fraser C."/>
        </authorList>
    </citation>
    <scope>NUCLEOTIDE SEQUENCE [LARGE SCALE GENOMIC DNA]</scope>
    <source>
        <strain evidence="2">ATCC BAA-308 / W83</strain>
    </source>
</reference>
<dbReference type="HOGENOM" id="CLU_2603050_0_0_10"/>
<dbReference type="KEGG" id="pgi:PG_1198"/>
<gene>
    <name evidence="1" type="ordered locus">PG_1198</name>
</gene>
<dbReference type="EMBL" id="AE015924">
    <property type="protein sequence ID" value="AAQ66290.1"/>
    <property type="molecule type" value="Genomic_DNA"/>
</dbReference>
<name>Q7MV89_PORGI</name>
<dbReference type="AlphaFoldDB" id="Q7MV89"/>
<evidence type="ECO:0000313" key="1">
    <source>
        <dbReference type="EMBL" id="AAQ66290.1"/>
    </source>
</evidence>
<proteinExistence type="predicted"/>
<evidence type="ECO:0000313" key="2">
    <source>
        <dbReference type="Proteomes" id="UP000000588"/>
    </source>
</evidence>
<protein>
    <submittedName>
        <fullName evidence="1">Uncharacterized protein</fullName>
    </submittedName>
</protein>
<dbReference type="BioCyc" id="PGIN242619:G1G02-1114-MONOMER"/>
<accession>Q7MV89</accession>
<dbReference type="Proteomes" id="UP000000588">
    <property type="component" value="Chromosome"/>
</dbReference>